<dbReference type="InterPro" id="IPR050717">
    <property type="entry name" value="C2H2-ZF_Transcription_Reg"/>
</dbReference>
<dbReference type="PROSITE" id="PS50157">
    <property type="entry name" value="ZINC_FINGER_C2H2_2"/>
    <property type="match status" value="5"/>
</dbReference>
<keyword evidence="11" id="KW-0539">Nucleus</keyword>
<evidence type="ECO:0000256" key="9">
    <source>
        <dbReference type="ARBA" id="ARBA00023125"/>
    </source>
</evidence>
<feature type="domain" description="C2H2-type" evidence="13">
    <location>
        <begin position="140"/>
        <end position="168"/>
    </location>
</feature>
<dbReference type="SMART" id="SM00355">
    <property type="entry name" value="ZnF_C2H2"/>
    <property type="match status" value="5"/>
</dbReference>
<dbReference type="Ensembl" id="ENSPNAT00000065579.1">
    <property type="protein sequence ID" value="ENSPNAP00000042389.1"/>
    <property type="gene ID" value="ENSPNAG00000037384.1"/>
</dbReference>
<keyword evidence="8" id="KW-0805">Transcription regulation</keyword>
<dbReference type="FunFam" id="3.30.160.60:FF:001498">
    <property type="entry name" value="Zinc finger protein 404"/>
    <property type="match status" value="1"/>
</dbReference>
<dbReference type="AlphaFoldDB" id="A0AAR2IWG3"/>
<feature type="domain" description="C2H2-type" evidence="13">
    <location>
        <begin position="88"/>
        <end position="115"/>
    </location>
</feature>
<evidence type="ECO:0000256" key="5">
    <source>
        <dbReference type="ARBA" id="ARBA00022737"/>
    </source>
</evidence>
<evidence type="ECO:0000256" key="7">
    <source>
        <dbReference type="ARBA" id="ARBA00022833"/>
    </source>
</evidence>
<keyword evidence="9" id="KW-0238">DNA-binding</keyword>
<dbReference type="GO" id="GO:0008270">
    <property type="term" value="F:zinc ion binding"/>
    <property type="evidence" value="ECO:0007669"/>
    <property type="project" value="UniProtKB-KW"/>
</dbReference>
<keyword evidence="15" id="KW-1185">Reference proteome</keyword>
<evidence type="ECO:0000256" key="10">
    <source>
        <dbReference type="ARBA" id="ARBA00023163"/>
    </source>
</evidence>
<dbReference type="Pfam" id="PF13465">
    <property type="entry name" value="zf-H2C2_2"/>
    <property type="match status" value="2"/>
</dbReference>
<reference evidence="14 15" key="1">
    <citation type="submission" date="2020-10" db="EMBL/GenBank/DDBJ databases">
        <title>Pygocentrus nattereri (red-bellied piranha) genome, fPygNat1, primary haplotype.</title>
        <authorList>
            <person name="Myers G."/>
            <person name="Meyer A."/>
            <person name="Karagic N."/>
            <person name="Pippel M."/>
            <person name="Winkler S."/>
            <person name="Tracey A."/>
            <person name="Wood J."/>
            <person name="Formenti G."/>
            <person name="Howe K."/>
            <person name="Fedrigo O."/>
            <person name="Jarvis E.D."/>
        </authorList>
    </citation>
    <scope>NUCLEOTIDE SEQUENCE [LARGE SCALE GENOMIC DNA]</scope>
</reference>
<keyword evidence="4" id="KW-0479">Metal-binding</keyword>
<comment type="function">
    <text evidence="1">May be involved in transcriptional regulation.</text>
</comment>
<name>A0AAR2IWG3_PYGNA</name>
<evidence type="ECO:0000256" key="6">
    <source>
        <dbReference type="ARBA" id="ARBA00022771"/>
    </source>
</evidence>
<evidence type="ECO:0000256" key="2">
    <source>
        <dbReference type="ARBA" id="ARBA00004123"/>
    </source>
</evidence>
<comment type="subcellular location">
    <subcellularLocation>
        <location evidence="2">Nucleus</location>
    </subcellularLocation>
</comment>
<dbReference type="FunFam" id="3.30.160.60:FF:000097">
    <property type="entry name" value="Zinc finger protein"/>
    <property type="match status" value="1"/>
</dbReference>
<sequence>MAFIRSFSTQQPFADPLLAAQTQTKPGKERTHRCFECGKSFTRQSTLQRHQLIHTGEKPFYCSQCGMSFNVQSNLQTHQRIHTGEKPYCCAECGKSFTRQNVLQRHQRTHTGEKPYHCSDFTRLSHLQRHQRIHTGEKPYYCSECGKSFRHSHTLKIHKCFEHPGSNDACKFTHGSLCRNVHFSVCP</sequence>
<feature type="domain" description="C2H2-type" evidence="13">
    <location>
        <begin position="60"/>
        <end position="87"/>
    </location>
</feature>
<evidence type="ECO:0000256" key="11">
    <source>
        <dbReference type="ARBA" id="ARBA00023242"/>
    </source>
</evidence>
<dbReference type="PANTHER" id="PTHR14196">
    <property type="entry name" value="ODD-SKIPPED - RELATED"/>
    <property type="match status" value="1"/>
</dbReference>
<dbReference type="FunFam" id="3.30.160.60:FF:002063">
    <property type="entry name" value="RB associated KRAB zinc finger"/>
    <property type="match status" value="1"/>
</dbReference>
<evidence type="ECO:0000256" key="8">
    <source>
        <dbReference type="ARBA" id="ARBA00023015"/>
    </source>
</evidence>
<dbReference type="PANTHER" id="PTHR14196:SF12">
    <property type="entry name" value="ZINC FINGER PROTEIN 208-LIKE"/>
    <property type="match status" value="1"/>
</dbReference>
<keyword evidence="5" id="KW-0677">Repeat</keyword>
<accession>A0AAR2IWG3</accession>
<dbReference type="Gene3D" id="3.30.160.60">
    <property type="entry name" value="Classic Zinc Finger"/>
    <property type="match status" value="5"/>
</dbReference>
<organism evidence="14 15">
    <name type="scientific">Pygocentrus nattereri</name>
    <name type="common">Red-bellied piranha</name>
    <dbReference type="NCBI Taxonomy" id="42514"/>
    <lineage>
        <taxon>Eukaryota</taxon>
        <taxon>Metazoa</taxon>
        <taxon>Chordata</taxon>
        <taxon>Craniata</taxon>
        <taxon>Vertebrata</taxon>
        <taxon>Euteleostomi</taxon>
        <taxon>Actinopterygii</taxon>
        <taxon>Neopterygii</taxon>
        <taxon>Teleostei</taxon>
        <taxon>Ostariophysi</taxon>
        <taxon>Characiformes</taxon>
        <taxon>Characoidei</taxon>
        <taxon>Pygocentrus</taxon>
    </lineage>
</organism>
<dbReference type="GO" id="GO:0005634">
    <property type="term" value="C:nucleus"/>
    <property type="evidence" value="ECO:0007669"/>
    <property type="project" value="UniProtKB-SubCell"/>
</dbReference>
<feature type="domain" description="C2H2-type" evidence="13">
    <location>
        <begin position="121"/>
        <end position="139"/>
    </location>
</feature>
<dbReference type="Proteomes" id="UP001501920">
    <property type="component" value="Chromosome 2"/>
</dbReference>
<reference evidence="14" key="3">
    <citation type="submission" date="2025-09" db="UniProtKB">
        <authorList>
            <consortium name="Ensembl"/>
        </authorList>
    </citation>
    <scope>IDENTIFICATION</scope>
</reference>
<dbReference type="GO" id="GO:0000981">
    <property type="term" value="F:DNA-binding transcription factor activity, RNA polymerase II-specific"/>
    <property type="evidence" value="ECO:0007669"/>
    <property type="project" value="TreeGrafter"/>
</dbReference>
<evidence type="ECO:0000313" key="15">
    <source>
        <dbReference type="Proteomes" id="UP001501920"/>
    </source>
</evidence>
<evidence type="ECO:0000256" key="4">
    <source>
        <dbReference type="ARBA" id="ARBA00022723"/>
    </source>
</evidence>
<protein>
    <recommendedName>
        <fullName evidence="13">C2H2-type domain-containing protein</fullName>
    </recommendedName>
</protein>
<dbReference type="GO" id="GO:0000977">
    <property type="term" value="F:RNA polymerase II transcription regulatory region sequence-specific DNA binding"/>
    <property type="evidence" value="ECO:0007669"/>
    <property type="project" value="TreeGrafter"/>
</dbReference>
<keyword evidence="10" id="KW-0804">Transcription</keyword>
<dbReference type="Pfam" id="PF00096">
    <property type="entry name" value="zf-C2H2"/>
    <property type="match status" value="1"/>
</dbReference>
<dbReference type="InterPro" id="IPR013087">
    <property type="entry name" value="Znf_C2H2_type"/>
</dbReference>
<feature type="domain" description="C2H2-type" evidence="13">
    <location>
        <begin position="32"/>
        <end position="59"/>
    </location>
</feature>
<comment type="similarity">
    <text evidence="3">Belongs to the krueppel C2H2-type zinc-finger protein family.</text>
</comment>
<evidence type="ECO:0000313" key="14">
    <source>
        <dbReference type="Ensembl" id="ENSPNAP00000042389.1"/>
    </source>
</evidence>
<evidence type="ECO:0000256" key="12">
    <source>
        <dbReference type="PROSITE-ProRule" id="PRU00042"/>
    </source>
</evidence>
<reference evidence="14" key="2">
    <citation type="submission" date="2025-08" db="UniProtKB">
        <authorList>
            <consortium name="Ensembl"/>
        </authorList>
    </citation>
    <scope>IDENTIFICATION</scope>
</reference>
<keyword evidence="6 12" id="KW-0863">Zinc-finger</keyword>
<dbReference type="GeneTree" id="ENSGT01150000286952"/>
<dbReference type="FunFam" id="3.30.160.60:FF:002402">
    <property type="entry name" value="Zinc finger protein 347"/>
    <property type="match status" value="1"/>
</dbReference>
<dbReference type="FunFam" id="3.30.160.60:FF:000839">
    <property type="entry name" value="Zinc finger protein 691"/>
    <property type="match status" value="1"/>
</dbReference>
<dbReference type="SUPFAM" id="SSF57667">
    <property type="entry name" value="beta-beta-alpha zinc fingers"/>
    <property type="match status" value="3"/>
</dbReference>
<keyword evidence="7" id="KW-0862">Zinc</keyword>
<dbReference type="InterPro" id="IPR036236">
    <property type="entry name" value="Znf_C2H2_sf"/>
</dbReference>
<evidence type="ECO:0000256" key="1">
    <source>
        <dbReference type="ARBA" id="ARBA00003767"/>
    </source>
</evidence>
<proteinExistence type="inferred from homology"/>
<evidence type="ECO:0000256" key="3">
    <source>
        <dbReference type="ARBA" id="ARBA00006991"/>
    </source>
</evidence>
<dbReference type="PROSITE" id="PS00028">
    <property type="entry name" value="ZINC_FINGER_C2H2_1"/>
    <property type="match status" value="4"/>
</dbReference>
<evidence type="ECO:0000259" key="13">
    <source>
        <dbReference type="PROSITE" id="PS50157"/>
    </source>
</evidence>